<protein>
    <submittedName>
        <fullName evidence="2">Uncharacterized protein</fullName>
    </submittedName>
</protein>
<feature type="region of interest" description="Disordered" evidence="1">
    <location>
        <begin position="1"/>
        <end position="36"/>
    </location>
</feature>
<dbReference type="AlphaFoldDB" id="A0A565BBK5"/>
<reference evidence="2" key="1">
    <citation type="submission" date="2019-07" db="EMBL/GenBank/DDBJ databases">
        <authorList>
            <person name="Dittberner H."/>
        </authorList>
    </citation>
    <scope>NUCLEOTIDE SEQUENCE [LARGE SCALE GENOMIC DNA]</scope>
</reference>
<dbReference type="OrthoDB" id="10033309at2759"/>
<accession>A0A565BBK5</accession>
<feature type="compositionally biased region" description="Basic and acidic residues" evidence="1">
    <location>
        <begin position="20"/>
        <end position="30"/>
    </location>
</feature>
<keyword evidence="3" id="KW-1185">Reference proteome</keyword>
<gene>
    <name evidence="2" type="ORF">ANE_LOCUS9179</name>
</gene>
<evidence type="ECO:0000313" key="3">
    <source>
        <dbReference type="Proteomes" id="UP000489600"/>
    </source>
</evidence>
<evidence type="ECO:0000256" key="1">
    <source>
        <dbReference type="SAM" id="MobiDB-lite"/>
    </source>
</evidence>
<evidence type="ECO:0000313" key="2">
    <source>
        <dbReference type="EMBL" id="VVA98734.1"/>
    </source>
</evidence>
<proteinExistence type="predicted"/>
<comment type="caution">
    <text evidence="2">The sequence shown here is derived from an EMBL/GenBank/DDBJ whole genome shotgun (WGS) entry which is preliminary data.</text>
</comment>
<dbReference type="Proteomes" id="UP000489600">
    <property type="component" value="Unassembled WGS sequence"/>
</dbReference>
<sequence>MSDGKRKKSVSGGAPAQTFSDDRTSSHSELEEASTPVGKRVVIKSADMKDDMQKEAIDILLSYSLSVYRACSPICCVCSSNLGIP</sequence>
<dbReference type="EMBL" id="CABITT030000003">
    <property type="protein sequence ID" value="VVA98734.1"/>
    <property type="molecule type" value="Genomic_DNA"/>
</dbReference>
<name>A0A565BBK5_9BRAS</name>
<organism evidence="2 3">
    <name type="scientific">Arabis nemorensis</name>
    <dbReference type="NCBI Taxonomy" id="586526"/>
    <lineage>
        <taxon>Eukaryota</taxon>
        <taxon>Viridiplantae</taxon>
        <taxon>Streptophyta</taxon>
        <taxon>Embryophyta</taxon>
        <taxon>Tracheophyta</taxon>
        <taxon>Spermatophyta</taxon>
        <taxon>Magnoliopsida</taxon>
        <taxon>eudicotyledons</taxon>
        <taxon>Gunneridae</taxon>
        <taxon>Pentapetalae</taxon>
        <taxon>rosids</taxon>
        <taxon>malvids</taxon>
        <taxon>Brassicales</taxon>
        <taxon>Brassicaceae</taxon>
        <taxon>Arabideae</taxon>
        <taxon>Arabis</taxon>
    </lineage>
</organism>